<dbReference type="InterPro" id="IPR000700">
    <property type="entry name" value="PAS-assoc_C"/>
</dbReference>
<dbReference type="CDD" id="cd01949">
    <property type="entry name" value="GGDEF"/>
    <property type="match status" value="1"/>
</dbReference>
<dbReference type="InterPro" id="IPR001633">
    <property type="entry name" value="EAL_dom"/>
</dbReference>
<dbReference type="SUPFAM" id="SSF55781">
    <property type="entry name" value="GAF domain-like"/>
    <property type="match status" value="2"/>
</dbReference>
<dbReference type="GO" id="GO:0071111">
    <property type="term" value="F:cyclic-guanylate-specific phosphodiesterase activity"/>
    <property type="evidence" value="ECO:0007669"/>
    <property type="project" value="UniProtKB-EC"/>
</dbReference>
<keyword evidence="8" id="KW-1185">Reference proteome</keyword>
<dbReference type="Pfam" id="PF00563">
    <property type="entry name" value="EAL"/>
    <property type="match status" value="1"/>
</dbReference>
<evidence type="ECO:0000259" key="4">
    <source>
        <dbReference type="PROSITE" id="PS50113"/>
    </source>
</evidence>
<dbReference type="RefSeq" id="WP_005353719.1">
    <property type="nucleotide sequence ID" value="NZ_APVG01000026.1"/>
</dbReference>
<keyword evidence="2" id="KW-0973">c-di-GMP</keyword>
<dbReference type="NCBIfam" id="TIGR00229">
    <property type="entry name" value="sensory_box"/>
    <property type="match status" value="1"/>
</dbReference>
<dbReference type="EMBL" id="APVG01000026">
    <property type="protein sequence ID" value="ENY71837.1"/>
    <property type="molecule type" value="Genomic_DNA"/>
</dbReference>
<dbReference type="InterPro" id="IPR001610">
    <property type="entry name" value="PAC"/>
</dbReference>
<dbReference type="PROSITE" id="PS50112">
    <property type="entry name" value="PAS"/>
    <property type="match status" value="1"/>
</dbReference>
<feature type="domain" description="PAC" evidence="4">
    <location>
        <begin position="491"/>
        <end position="543"/>
    </location>
</feature>
<dbReference type="Gene3D" id="3.30.70.270">
    <property type="match status" value="1"/>
</dbReference>
<name>N9V985_9GAMM</name>
<reference evidence="7 8" key="1">
    <citation type="journal article" date="2013" name="Genome Announc.">
        <title>Draft Genome Sequence of the Aeromonas diversa Type Strain.</title>
        <authorList>
            <person name="Farfan M."/>
            <person name="Spataro N."/>
            <person name="Sanglas A."/>
            <person name="Albarral V."/>
            <person name="Loren J.G."/>
            <person name="Bosch E."/>
            <person name="Fuste M.C."/>
        </authorList>
    </citation>
    <scope>NUCLEOTIDE SEQUENCE [LARGE SCALE GENOMIC DNA]</scope>
    <source>
        <strain evidence="7 8">2478-85</strain>
    </source>
</reference>
<dbReference type="SMART" id="SM00052">
    <property type="entry name" value="EAL"/>
    <property type="match status" value="1"/>
</dbReference>
<dbReference type="SUPFAM" id="SSF55073">
    <property type="entry name" value="Nucleotide cyclase"/>
    <property type="match status" value="1"/>
</dbReference>
<dbReference type="Gene3D" id="3.30.450.20">
    <property type="entry name" value="PAS domain"/>
    <property type="match status" value="1"/>
</dbReference>
<dbReference type="SMART" id="SM00091">
    <property type="entry name" value="PAS"/>
    <property type="match status" value="1"/>
</dbReference>
<evidence type="ECO:0000259" key="5">
    <source>
        <dbReference type="PROSITE" id="PS50883"/>
    </source>
</evidence>
<dbReference type="InterPro" id="IPR043128">
    <property type="entry name" value="Rev_trsase/Diguanyl_cyclase"/>
</dbReference>
<dbReference type="Pfam" id="PF00990">
    <property type="entry name" value="GGDEF"/>
    <property type="match status" value="1"/>
</dbReference>
<dbReference type="PROSITE" id="PS50113">
    <property type="entry name" value="PAC"/>
    <property type="match status" value="1"/>
</dbReference>
<dbReference type="InterPro" id="IPR035919">
    <property type="entry name" value="EAL_sf"/>
</dbReference>
<feature type="domain" description="EAL" evidence="5">
    <location>
        <begin position="720"/>
        <end position="974"/>
    </location>
</feature>
<sequence length="975" mass="109567">MSSTALTLPTGARPMPLFFRLDTRTRRMVALTDVMQTPLHWLDEPREAWPGQLPDALREPIESQLATCRGGELKIKALGREWQVALSPEQGSFWLVCLHVTGLQEQPDLSLLLPRLGSLASRHQYADMLTTLREGCQADRLILWHFGEGDLLTPIYQLGVKGALFPFKGESRYLRALRSRGSLSFSECAHQPMLAQHAYLGGHGVLSRLDAALKEGERLLGMVSLEYLTPMPIGEDLLQLARYCAQQLGHWRPDDEQTPPAAEPISPPPLALHTGLDYCRTLLGWCQEQHPLIGCWIGEYQHRGSELWIVPRYVEIGGEPQQWAPSRLDPGPARDVQECGQALYVEDLAGRYPVAHKLLATGARAYLGIPLQLPEHAPMGQLTLLLAEPLPDPLPLMDCLSEWAPRTAIELSRLATEEALRLAEVSFETREALLVCDPKGQLLRVNRAFSRITGMEADEIVGQHVTRLRPSYYGDDLAQRLRDAVTRHGFWEGDEQCLNRDGRLFPVRLRVSGVFNEEGALTHYVGSFDDITEELVTKQRIERLAYFDDLTGLHNRRSLLLSLQQTLMAQSGQWGALLHMDLDNFKSINDSLGQQRGDELLRAVVERLGTLPQENLMIARSSGDEFLLLFSALGQGQVTAKILAEHFAREVQGRFRQPFNIGDDKLHCSASIGVALYGPEEQDHLVIMQQSDTAAHMAKRAGRGQFAFFTPEMADQERHRLAMHNQLRDAMRNNEFLLHFQPQFRVDRGTISGVEALVRWQRQDGTMVPPGEFIPVAEESGLIEDIGFWVLKSACAQYGHWLSKGISMPQLSVNVSARQFHNPSFLQQVEYVLRDTGIPPSRLMLEITESVVLENRQETIARMCRLKELGVLISIDDFGTGYSSLAYLRDLPADEVKLDRSFIQTLTHSEQDRAIVRAIIELSRVFHFTVIAEGVEEEAQLAVLGELGCQHFQGYLRCRPLPVRALEEFLGHPAG</sequence>
<dbReference type="PANTHER" id="PTHR44757:SF2">
    <property type="entry name" value="BIOFILM ARCHITECTURE MAINTENANCE PROTEIN MBAA"/>
    <property type="match status" value="1"/>
</dbReference>
<dbReference type="InterPro" id="IPR000160">
    <property type="entry name" value="GGDEF_dom"/>
</dbReference>
<dbReference type="InterPro" id="IPR035965">
    <property type="entry name" value="PAS-like_dom_sf"/>
</dbReference>
<dbReference type="Gene3D" id="3.30.450.40">
    <property type="match status" value="1"/>
</dbReference>
<dbReference type="PANTHER" id="PTHR44757">
    <property type="entry name" value="DIGUANYLATE CYCLASE DGCP"/>
    <property type="match status" value="1"/>
</dbReference>
<dbReference type="InterPro" id="IPR029787">
    <property type="entry name" value="Nucleotide_cyclase"/>
</dbReference>
<evidence type="ECO:0000313" key="8">
    <source>
        <dbReference type="Proteomes" id="UP000023775"/>
    </source>
</evidence>
<dbReference type="NCBIfam" id="TIGR00254">
    <property type="entry name" value="GGDEF"/>
    <property type="match status" value="1"/>
</dbReference>
<evidence type="ECO:0000256" key="1">
    <source>
        <dbReference type="ARBA" id="ARBA00012282"/>
    </source>
</evidence>
<dbReference type="SMART" id="SM00267">
    <property type="entry name" value="GGDEF"/>
    <property type="match status" value="1"/>
</dbReference>
<feature type="domain" description="PAS" evidence="3">
    <location>
        <begin position="415"/>
        <end position="488"/>
    </location>
</feature>
<dbReference type="PATRIC" id="fig|1268237.3.peg.2173"/>
<evidence type="ECO:0000256" key="2">
    <source>
        <dbReference type="ARBA" id="ARBA00022636"/>
    </source>
</evidence>
<dbReference type="Gene3D" id="3.20.20.450">
    <property type="entry name" value="EAL domain"/>
    <property type="match status" value="1"/>
</dbReference>
<dbReference type="Proteomes" id="UP000023775">
    <property type="component" value="Unassembled WGS sequence"/>
</dbReference>
<evidence type="ECO:0000259" key="3">
    <source>
        <dbReference type="PROSITE" id="PS50112"/>
    </source>
</evidence>
<dbReference type="SMART" id="SM00086">
    <property type="entry name" value="PAC"/>
    <property type="match status" value="1"/>
</dbReference>
<dbReference type="PROSITE" id="PS50887">
    <property type="entry name" value="GGDEF"/>
    <property type="match status" value="1"/>
</dbReference>
<dbReference type="OrthoDB" id="9804951at2"/>
<dbReference type="SUPFAM" id="SSF55785">
    <property type="entry name" value="PYP-like sensor domain (PAS domain)"/>
    <property type="match status" value="1"/>
</dbReference>
<accession>N9V985</accession>
<dbReference type="PROSITE" id="PS50883">
    <property type="entry name" value="EAL"/>
    <property type="match status" value="1"/>
</dbReference>
<dbReference type="InterPro" id="IPR052155">
    <property type="entry name" value="Biofilm_reg_signaling"/>
</dbReference>
<evidence type="ECO:0000313" key="7">
    <source>
        <dbReference type="EMBL" id="ENY71837.1"/>
    </source>
</evidence>
<dbReference type="AlphaFoldDB" id="N9V985"/>
<dbReference type="FunFam" id="3.20.20.450:FF:000001">
    <property type="entry name" value="Cyclic di-GMP phosphodiesterase yahA"/>
    <property type="match status" value="1"/>
</dbReference>
<comment type="caution">
    <text evidence="7">The sequence shown here is derived from an EMBL/GenBank/DDBJ whole genome shotgun (WGS) entry which is preliminary data.</text>
</comment>
<dbReference type="EC" id="3.1.4.52" evidence="1"/>
<dbReference type="eggNOG" id="COG5001">
    <property type="taxonomic scope" value="Bacteria"/>
</dbReference>
<dbReference type="CDD" id="cd01948">
    <property type="entry name" value="EAL"/>
    <property type="match status" value="1"/>
</dbReference>
<dbReference type="CDD" id="cd00130">
    <property type="entry name" value="PAS"/>
    <property type="match status" value="1"/>
</dbReference>
<dbReference type="SUPFAM" id="SSF141868">
    <property type="entry name" value="EAL domain-like"/>
    <property type="match status" value="1"/>
</dbReference>
<feature type="domain" description="GGDEF" evidence="6">
    <location>
        <begin position="573"/>
        <end position="711"/>
    </location>
</feature>
<dbReference type="Pfam" id="PF13426">
    <property type="entry name" value="PAS_9"/>
    <property type="match status" value="1"/>
</dbReference>
<dbReference type="InterPro" id="IPR029016">
    <property type="entry name" value="GAF-like_dom_sf"/>
</dbReference>
<organism evidence="7 8">
    <name type="scientific">Aeromonas diversa CDC 2478-85</name>
    <dbReference type="NCBI Taxonomy" id="1268237"/>
    <lineage>
        <taxon>Bacteria</taxon>
        <taxon>Pseudomonadati</taxon>
        <taxon>Pseudomonadota</taxon>
        <taxon>Gammaproteobacteria</taxon>
        <taxon>Aeromonadales</taxon>
        <taxon>Aeromonadaceae</taxon>
        <taxon>Aeromonas</taxon>
    </lineage>
</organism>
<dbReference type="InterPro" id="IPR000014">
    <property type="entry name" value="PAS"/>
</dbReference>
<protein>
    <recommendedName>
        <fullName evidence="1">cyclic-guanylate-specific phosphodiesterase</fullName>
        <ecNumber evidence="1">3.1.4.52</ecNumber>
    </recommendedName>
</protein>
<gene>
    <name evidence="7" type="ORF">G114_11040</name>
</gene>
<evidence type="ECO:0000259" key="6">
    <source>
        <dbReference type="PROSITE" id="PS50887"/>
    </source>
</evidence>
<proteinExistence type="predicted"/>